<evidence type="ECO:0000259" key="9">
    <source>
        <dbReference type="PROSITE" id="PS50110"/>
    </source>
</evidence>
<dbReference type="Gene3D" id="3.30.565.10">
    <property type="entry name" value="Histidine kinase-like ATPase, C-terminal domain"/>
    <property type="match status" value="1"/>
</dbReference>
<dbReference type="InterPro" id="IPR003594">
    <property type="entry name" value="HATPase_dom"/>
</dbReference>
<feature type="modified residue" description="4-aspartylphosphate" evidence="6">
    <location>
        <position position="1122"/>
    </location>
</feature>
<dbReference type="PANTHER" id="PTHR43547:SF2">
    <property type="entry name" value="HYBRID SIGNAL TRANSDUCTION HISTIDINE KINASE C"/>
    <property type="match status" value="1"/>
</dbReference>
<dbReference type="CDD" id="cd00082">
    <property type="entry name" value="HisKA"/>
    <property type="match status" value="1"/>
</dbReference>
<dbReference type="InterPro" id="IPR011110">
    <property type="entry name" value="Reg_prop"/>
</dbReference>
<dbReference type="InterPro" id="IPR036890">
    <property type="entry name" value="HATPase_C_sf"/>
</dbReference>
<evidence type="ECO:0000256" key="4">
    <source>
        <dbReference type="ARBA" id="ARBA00023015"/>
    </source>
</evidence>
<dbReference type="InterPro" id="IPR009057">
    <property type="entry name" value="Homeodomain-like_sf"/>
</dbReference>
<dbReference type="Gene3D" id="2.130.10.10">
    <property type="entry name" value="YVTN repeat-like/Quinoprotein amine dehydrogenase"/>
    <property type="match status" value="3"/>
</dbReference>
<dbReference type="Proteomes" id="UP001269081">
    <property type="component" value="Unassembled WGS sequence"/>
</dbReference>
<evidence type="ECO:0000313" key="11">
    <source>
        <dbReference type="Proteomes" id="UP001269081"/>
    </source>
</evidence>
<comment type="caution">
    <text evidence="10">The sequence shown here is derived from an EMBL/GenBank/DDBJ whole genome shotgun (WGS) entry which is preliminary data.</text>
</comment>
<name>A0ABU1YDE5_9FLAO</name>
<dbReference type="Pfam" id="PF12833">
    <property type="entry name" value="HTH_18"/>
    <property type="match status" value="1"/>
</dbReference>
<evidence type="ECO:0000259" key="8">
    <source>
        <dbReference type="PROSITE" id="PS50109"/>
    </source>
</evidence>
<keyword evidence="10" id="KW-0418">Kinase</keyword>
<dbReference type="InterPro" id="IPR005467">
    <property type="entry name" value="His_kinase_dom"/>
</dbReference>
<keyword evidence="5" id="KW-0804">Transcription</keyword>
<dbReference type="InterPro" id="IPR011123">
    <property type="entry name" value="Y_Y_Y"/>
</dbReference>
<dbReference type="InterPro" id="IPR011047">
    <property type="entry name" value="Quinoprotein_ADH-like_sf"/>
</dbReference>
<dbReference type="SUPFAM" id="SSF47384">
    <property type="entry name" value="Homodimeric domain of signal transducing histidine kinase"/>
    <property type="match status" value="1"/>
</dbReference>
<dbReference type="PROSITE" id="PS50110">
    <property type="entry name" value="RESPONSE_REGULATORY"/>
    <property type="match status" value="1"/>
</dbReference>
<evidence type="ECO:0000256" key="2">
    <source>
        <dbReference type="ARBA" id="ARBA00012438"/>
    </source>
</evidence>
<dbReference type="Pfam" id="PF00512">
    <property type="entry name" value="HisKA"/>
    <property type="match status" value="1"/>
</dbReference>
<dbReference type="InterPro" id="IPR001789">
    <property type="entry name" value="Sig_transdc_resp-reg_receiver"/>
</dbReference>
<dbReference type="SMART" id="SM00342">
    <property type="entry name" value="HTH_ARAC"/>
    <property type="match status" value="1"/>
</dbReference>
<dbReference type="SMART" id="SM00388">
    <property type="entry name" value="HisKA"/>
    <property type="match status" value="1"/>
</dbReference>
<dbReference type="GO" id="GO:0016301">
    <property type="term" value="F:kinase activity"/>
    <property type="evidence" value="ECO:0007669"/>
    <property type="project" value="UniProtKB-KW"/>
</dbReference>
<dbReference type="EMBL" id="JAVDWQ010000020">
    <property type="protein sequence ID" value="MDR7212252.1"/>
    <property type="molecule type" value="Genomic_DNA"/>
</dbReference>
<reference evidence="10 11" key="1">
    <citation type="submission" date="2023-07" db="EMBL/GenBank/DDBJ databases">
        <title>Sorghum-associated microbial communities from plants grown in Nebraska, USA.</title>
        <authorList>
            <person name="Schachtman D."/>
        </authorList>
    </citation>
    <scope>NUCLEOTIDE SEQUENCE [LARGE SCALE GENOMIC DNA]</scope>
    <source>
        <strain evidence="10 11">4129</strain>
    </source>
</reference>
<gene>
    <name evidence="10" type="ORF">J2W48_004209</name>
</gene>
<dbReference type="Gene3D" id="1.10.10.60">
    <property type="entry name" value="Homeodomain-like"/>
    <property type="match status" value="1"/>
</dbReference>
<dbReference type="Gene3D" id="2.60.40.10">
    <property type="entry name" value="Immunoglobulins"/>
    <property type="match status" value="1"/>
</dbReference>
<dbReference type="SUPFAM" id="SSF52172">
    <property type="entry name" value="CheY-like"/>
    <property type="match status" value="1"/>
</dbReference>
<proteinExistence type="predicted"/>
<dbReference type="Pfam" id="PF00072">
    <property type="entry name" value="Response_reg"/>
    <property type="match status" value="1"/>
</dbReference>
<dbReference type="InterPro" id="IPR018060">
    <property type="entry name" value="HTH_AraC"/>
</dbReference>
<evidence type="ECO:0000256" key="3">
    <source>
        <dbReference type="ARBA" id="ARBA00022553"/>
    </source>
</evidence>
<evidence type="ECO:0000256" key="5">
    <source>
        <dbReference type="ARBA" id="ARBA00023163"/>
    </source>
</evidence>
<dbReference type="InterPro" id="IPR011006">
    <property type="entry name" value="CheY-like_superfamily"/>
</dbReference>
<dbReference type="SUPFAM" id="SSF50998">
    <property type="entry name" value="Quinoprotein alcohol dehydrogenase-like"/>
    <property type="match status" value="1"/>
</dbReference>
<dbReference type="SUPFAM" id="SSF55874">
    <property type="entry name" value="ATPase domain of HSP90 chaperone/DNA topoisomerase II/histidine kinase"/>
    <property type="match status" value="1"/>
</dbReference>
<dbReference type="EC" id="2.7.13.3" evidence="2"/>
<dbReference type="PRINTS" id="PR00344">
    <property type="entry name" value="BCTRLSENSOR"/>
</dbReference>
<evidence type="ECO:0000259" key="7">
    <source>
        <dbReference type="PROSITE" id="PS01124"/>
    </source>
</evidence>
<feature type="domain" description="Histidine kinase" evidence="8">
    <location>
        <begin position="840"/>
        <end position="1057"/>
    </location>
</feature>
<dbReference type="Pfam" id="PF02518">
    <property type="entry name" value="HATPase_c"/>
    <property type="match status" value="1"/>
</dbReference>
<dbReference type="Gene3D" id="1.10.287.130">
    <property type="match status" value="1"/>
</dbReference>
<dbReference type="PROSITE" id="PS50109">
    <property type="entry name" value="HIS_KIN"/>
    <property type="match status" value="1"/>
</dbReference>
<dbReference type="InterPro" id="IPR036097">
    <property type="entry name" value="HisK_dim/P_sf"/>
</dbReference>
<feature type="domain" description="Response regulatory" evidence="9">
    <location>
        <begin position="1074"/>
        <end position="1189"/>
    </location>
</feature>
<keyword evidence="3 6" id="KW-0597">Phosphoprotein</keyword>
<evidence type="ECO:0000256" key="6">
    <source>
        <dbReference type="PROSITE-ProRule" id="PRU00169"/>
    </source>
</evidence>
<comment type="catalytic activity">
    <reaction evidence="1">
        <text>ATP + protein L-histidine = ADP + protein N-phospho-L-histidine.</text>
        <dbReference type="EC" id="2.7.13.3"/>
    </reaction>
</comment>
<dbReference type="SMART" id="SM00448">
    <property type="entry name" value="REC"/>
    <property type="match status" value="1"/>
</dbReference>
<dbReference type="Pfam" id="PF07495">
    <property type="entry name" value="Y_Y_Y"/>
    <property type="match status" value="1"/>
</dbReference>
<dbReference type="SUPFAM" id="SSF63829">
    <property type="entry name" value="Calcium-dependent phosphotriesterase"/>
    <property type="match status" value="1"/>
</dbReference>
<sequence length="1326" mass="151245">MWKKVLQLYKILQVIIYILLFSYAHKAFAQDLLFSPIEVRQQLNEEKIRNFIQLQDGRIGVFTEGMLNLYDGIGFKTIEIDDDNAAPLISYTGFHHSYLENNRIWFKYRGKINLINVAKERSEDHPLELLSSLGFTGKPTNLFVDEKKNIWVVNDLGKLLCYEQGSKKVITFLNSVSVAGSSDDILYDLVLHKNLLYLIYKSGLIRCFDRAMAKELYKLFIVKDNSDNFTQWQHATAVNNYIYVVRAGKDKGQLVRFDIQTRESVILLQTDSYWLNCFAANDKGDFFMSCSKGLWYFHAGSTVGTFYPELTLIDERKIKTEVSTVLFDYQGGLWAGTLNKGIYYHHPDRSRFQYYSKKYFKFQDDRELQINCFEETIDGKMLIGSNEGLFEAKLPLDRSKTFKTLLPDISCNSLFKDSNNQIWISTSNGLYLLGNDQILKHYTTQFTNYVYETKDKEIYVCTGDGILKWNKSFNSFGFSSLVTSLANVIQITQWNQQLVGISAKGPFLMNFSGTKIIMPLAQSQKKYPMFSQKNHRYTCLLSDSDQDLWVGTYNGLSVWDNKRHKLYQLNTDKGLVNNSIKAIVEDKKDHSFWVTTSRGISHIIKKNKGSGLSFQIENHDKYSGVLEYPFTERSVFKSSNWGLFVGGIDGMNNLQSGVTEDNQYVLNPILSNLKLFGKNVVRGQDYNGNIVLNKTMPETDSIRFNYNQNFFSIGFSGLNYINPTKTYYRYKLQGIDENWRIENTASGIGEANYTNISPGEYIFEVQASSDCINWPGKQKKLLIIITPPIWKTTFAKILYFLMLGLGMWMFFKAIARRNALIQKKQQDYAVERAKSDFITNISHELRTPLTLIITPLKSLISKVENLEIKKDLLRISSNSDLLLDVVNQLLDFKKIDTGEEILHCHFYDNLSFLTELCNAYLPMAAEKGVSLSWTVEEQNIDLYIDRQKITRIVINLLSNAIKFTGSGGIVKLSASINAKGNILTVLVEDSGVGISSAEIDNIFNRFYQADNQNSSAAGSGIGLYMVKYYAEMHGGSVSVESSPGHGTCFRVQLCVQRKTEKTFFESGNEQSRKNILIVEDHSVFKAYLFDELKKHYNVLTADNGIEGLQKAVDHTPDLIITDMMMPEMNGSQLCQSLRTTISTSHIPLIMLTGRASDEARFEGYEAGADAYMVKPFDINLLVLRIKKLLEISFTRREAFSKDKEVTVESLAVNPIDKEFLERAFKCIADNLSNLDYTVEKFSDNMNMDRTGLYRKLIALTDHSPTNFIRAIRLKKAAELLLDKKLTIADISEQVGFNSVSYFTKCFHDAFGKTPSQCRDENALGSS</sequence>
<dbReference type="Gene3D" id="3.40.50.2300">
    <property type="match status" value="1"/>
</dbReference>
<keyword evidence="11" id="KW-1185">Reference proteome</keyword>
<evidence type="ECO:0000313" key="10">
    <source>
        <dbReference type="EMBL" id="MDR7212252.1"/>
    </source>
</evidence>
<dbReference type="InterPro" id="IPR013783">
    <property type="entry name" value="Ig-like_fold"/>
</dbReference>
<feature type="domain" description="HTH araC/xylS-type" evidence="7">
    <location>
        <begin position="1221"/>
        <end position="1320"/>
    </location>
</feature>
<keyword evidence="4" id="KW-0805">Transcription regulation</keyword>
<protein>
    <recommendedName>
        <fullName evidence="2">histidine kinase</fullName>
        <ecNumber evidence="2">2.7.13.3</ecNumber>
    </recommendedName>
</protein>
<dbReference type="InterPro" id="IPR015943">
    <property type="entry name" value="WD40/YVTN_repeat-like_dom_sf"/>
</dbReference>
<dbReference type="SMART" id="SM00387">
    <property type="entry name" value="HATPase_c"/>
    <property type="match status" value="1"/>
</dbReference>
<evidence type="ECO:0000256" key="1">
    <source>
        <dbReference type="ARBA" id="ARBA00000085"/>
    </source>
</evidence>
<dbReference type="PROSITE" id="PS01124">
    <property type="entry name" value="HTH_ARAC_FAMILY_2"/>
    <property type="match status" value="1"/>
</dbReference>
<keyword evidence="10" id="KW-0808">Transferase</keyword>
<dbReference type="Pfam" id="PF07494">
    <property type="entry name" value="Reg_prop"/>
    <property type="match status" value="1"/>
</dbReference>
<dbReference type="InterPro" id="IPR004358">
    <property type="entry name" value="Sig_transdc_His_kin-like_C"/>
</dbReference>
<dbReference type="InterPro" id="IPR003661">
    <property type="entry name" value="HisK_dim/P_dom"/>
</dbReference>
<dbReference type="SUPFAM" id="SSF46689">
    <property type="entry name" value="Homeodomain-like"/>
    <property type="match status" value="1"/>
</dbReference>
<accession>A0ABU1YDE5</accession>
<organism evidence="10 11">
    <name type="scientific">Flavobacterium piscis</name>
    <dbReference type="NCBI Taxonomy" id="1114874"/>
    <lineage>
        <taxon>Bacteria</taxon>
        <taxon>Pseudomonadati</taxon>
        <taxon>Bacteroidota</taxon>
        <taxon>Flavobacteriia</taxon>
        <taxon>Flavobacteriales</taxon>
        <taxon>Flavobacteriaceae</taxon>
        <taxon>Flavobacterium</taxon>
    </lineage>
</organism>
<dbReference type="PANTHER" id="PTHR43547">
    <property type="entry name" value="TWO-COMPONENT HISTIDINE KINASE"/>
    <property type="match status" value="1"/>
</dbReference>